<comment type="caution">
    <text evidence="1">The sequence shown here is derived from an EMBL/GenBank/DDBJ whole genome shotgun (WGS) entry which is preliminary data.</text>
</comment>
<gene>
    <name evidence="1" type="ORF">SDC9_77022</name>
</gene>
<dbReference type="AlphaFoldDB" id="A0A644YPC0"/>
<organism evidence="1">
    <name type="scientific">bioreactor metagenome</name>
    <dbReference type="NCBI Taxonomy" id="1076179"/>
    <lineage>
        <taxon>unclassified sequences</taxon>
        <taxon>metagenomes</taxon>
        <taxon>ecological metagenomes</taxon>
    </lineage>
</organism>
<proteinExistence type="predicted"/>
<reference evidence="1" key="1">
    <citation type="submission" date="2019-08" db="EMBL/GenBank/DDBJ databases">
        <authorList>
            <person name="Kucharzyk K."/>
            <person name="Murdoch R.W."/>
            <person name="Higgins S."/>
            <person name="Loffler F."/>
        </authorList>
    </citation>
    <scope>NUCLEOTIDE SEQUENCE</scope>
</reference>
<name>A0A644YPC0_9ZZZZ</name>
<sequence>MNRRKLKLYPLYVVRFAILERGNIDDFFKAHAEVVGRKEAAFFRDSTHVQLRMLEQVHRFCNLFIQNVFTERHAGVAVELTAEVRGGEEECFGGFLRRAG</sequence>
<protein>
    <submittedName>
        <fullName evidence="1">Uncharacterized protein</fullName>
    </submittedName>
</protein>
<evidence type="ECO:0000313" key="1">
    <source>
        <dbReference type="EMBL" id="MPM30472.1"/>
    </source>
</evidence>
<dbReference type="EMBL" id="VSSQ01005795">
    <property type="protein sequence ID" value="MPM30472.1"/>
    <property type="molecule type" value="Genomic_DNA"/>
</dbReference>
<accession>A0A644YPC0</accession>